<keyword evidence="1" id="KW-1133">Transmembrane helix</keyword>
<dbReference type="AlphaFoldDB" id="A0A6C0KNS4"/>
<evidence type="ECO:0000313" key="2">
    <source>
        <dbReference type="EMBL" id="QHU18923.1"/>
    </source>
</evidence>
<proteinExistence type="predicted"/>
<sequence>MSNFQNSILNNSMNILYSLSFYAPIIICVSIFMFSMFTNTITKAGVFFLWIFVITFLRIIIFRGIGTNNSGQEMPNICLTGVSEIFIPKDITYSTYILSFTLMYLLMPMIMLSSQSKINVINYVILAFFIFYIAFDLGIKYRLSCIGSLFSGLIIGDILSGLFLGGVIAGPLMYGTALRQYLYINELNSNKEVCSMPSKQQFRCSVYRNGEIIGNI</sequence>
<protein>
    <submittedName>
        <fullName evidence="2">Uncharacterized protein</fullName>
    </submittedName>
</protein>
<feature type="transmembrane region" description="Helical" evidence="1">
    <location>
        <begin position="46"/>
        <end position="65"/>
    </location>
</feature>
<feature type="transmembrane region" description="Helical" evidence="1">
    <location>
        <begin position="149"/>
        <end position="174"/>
    </location>
</feature>
<reference evidence="2" key="1">
    <citation type="journal article" date="2020" name="Nature">
        <title>Giant virus diversity and host interactions through global metagenomics.</title>
        <authorList>
            <person name="Schulz F."/>
            <person name="Roux S."/>
            <person name="Paez-Espino D."/>
            <person name="Jungbluth S."/>
            <person name="Walsh D.A."/>
            <person name="Denef V.J."/>
            <person name="McMahon K.D."/>
            <person name="Konstantinidis K.T."/>
            <person name="Eloe-Fadrosh E.A."/>
            <person name="Kyrpides N.C."/>
            <person name="Woyke T."/>
        </authorList>
    </citation>
    <scope>NUCLEOTIDE SEQUENCE</scope>
    <source>
        <strain evidence="2">GVMAG-S-3300013014-104</strain>
    </source>
</reference>
<keyword evidence="1" id="KW-0812">Transmembrane</keyword>
<feature type="transmembrane region" description="Helical" evidence="1">
    <location>
        <begin position="15"/>
        <end position="34"/>
    </location>
</feature>
<organism evidence="2">
    <name type="scientific">viral metagenome</name>
    <dbReference type="NCBI Taxonomy" id="1070528"/>
    <lineage>
        <taxon>unclassified sequences</taxon>
        <taxon>metagenomes</taxon>
        <taxon>organismal metagenomes</taxon>
    </lineage>
</organism>
<name>A0A6C0KNS4_9ZZZZ</name>
<feature type="transmembrane region" description="Helical" evidence="1">
    <location>
        <begin position="93"/>
        <end position="113"/>
    </location>
</feature>
<feature type="transmembrane region" description="Helical" evidence="1">
    <location>
        <begin position="120"/>
        <end position="143"/>
    </location>
</feature>
<accession>A0A6C0KNS4</accession>
<keyword evidence="1" id="KW-0472">Membrane</keyword>
<evidence type="ECO:0000256" key="1">
    <source>
        <dbReference type="SAM" id="Phobius"/>
    </source>
</evidence>
<dbReference type="EMBL" id="MN740943">
    <property type="protein sequence ID" value="QHU18923.1"/>
    <property type="molecule type" value="Genomic_DNA"/>
</dbReference>